<dbReference type="InterPro" id="IPR036689">
    <property type="entry name" value="ESAT-6-like_sf"/>
</dbReference>
<keyword evidence="3" id="KW-1185">Reference proteome</keyword>
<feature type="region of interest" description="Disordered" evidence="1">
    <location>
        <begin position="216"/>
        <end position="239"/>
    </location>
</feature>
<dbReference type="Proteomes" id="UP000635387">
    <property type="component" value="Unassembled WGS sequence"/>
</dbReference>
<reference evidence="3" key="1">
    <citation type="journal article" date="2019" name="Int. J. Syst. Evol. Microbiol.">
        <title>The Global Catalogue of Microorganisms (GCM) 10K type strain sequencing project: providing services to taxonomists for standard genome sequencing and annotation.</title>
        <authorList>
            <consortium name="The Broad Institute Genomics Platform"/>
            <consortium name="The Broad Institute Genome Sequencing Center for Infectious Disease"/>
            <person name="Wu L."/>
            <person name="Ma J."/>
        </authorList>
    </citation>
    <scope>NUCLEOTIDE SEQUENCE [LARGE SCALE GENOMIC DNA]</scope>
    <source>
        <strain evidence="3">CGMCC 4.7683</strain>
    </source>
</reference>
<dbReference type="EMBL" id="BNAY01000007">
    <property type="protein sequence ID" value="GHH28385.1"/>
    <property type="molecule type" value="Genomic_DNA"/>
</dbReference>
<feature type="compositionally biased region" description="Basic and acidic residues" evidence="1">
    <location>
        <begin position="465"/>
        <end position="476"/>
    </location>
</feature>
<dbReference type="InterPro" id="IPR010310">
    <property type="entry name" value="T7SS_ESAT-6-like"/>
</dbReference>
<feature type="region of interest" description="Disordered" evidence="1">
    <location>
        <begin position="277"/>
        <end position="391"/>
    </location>
</feature>
<evidence type="ECO:0000313" key="3">
    <source>
        <dbReference type="Proteomes" id="UP000635387"/>
    </source>
</evidence>
<evidence type="ECO:0000313" key="2">
    <source>
        <dbReference type="EMBL" id="GHH28385.1"/>
    </source>
</evidence>
<organism evidence="2 3">
    <name type="scientific">Amycolatopsis oliviviridis</name>
    <dbReference type="NCBI Taxonomy" id="1471590"/>
    <lineage>
        <taxon>Bacteria</taxon>
        <taxon>Bacillati</taxon>
        <taxon>Actinomycetota</taxon>
        <taxon>Actinomycetes</taxon>
        <taxon>Pseudonocardiales</taxon>
        <taxon>Pseudonocardiaceae</taxon>
        <taxon>Amycolatopsis</taxon>
    </lineage>
</organism>
<feature type="compositionally biased region" description="Low complexity" evidence="1">
    <location>
        <begin position="324"/>
        <end position="364"/>
    </location>
</feature>
<protein>
    <recommendedName>
        <fullName evidence="4">WXG100 family type VII secretion target</fullName>
    </recommendedName>
</protein>
<gene>
    <name evidence="2" type="ORF">GCM10017790_59150</name>
</gene>
<sequence length="542" mass="54700">MEAPEPDPVDDPELQLLTADQLAQLINEVSPNVFYERAAAFDTAMARLEQVQDDLRRQTRNLWEAWTGRGADSFEELVQRVTGATGSVVQAMATPGYGEALRRTGDALAHAQQRIRDLQTQNRSGDVDATRQVLHDLGTAYRDIGVGVVPLPEAVTEQKQAAASGAAGGGGARQTVQNLPAVIVHPQTAGRPAGHEPGMAAPAALALAPMAASAFASGTGSVGRGSSAATPVSASRTDEDAVVPAVLGRGDAAVPMAMVLPAAAGLHTVGASVLGRTAKPAASRPAGAKQEHGFAKRERDRENAREERPEKVVSTSAGPELREASAPQKASAAAQPATTAAPAPVAPATSAAPATSTTPQVATAHATATQPLPPLQNAPDPGRGPVGSSALPGGALSADILAAPGKGPLEAALPASPAFRPVPGEAAGTTLPDTPLLAPHSASTGRAGDAAFIGGYGGHISRGAQGHEDSTNDHHPAGLLGADSQVWNASSEGALVLGRPVAPPPSVDESDRDPLPGKEVGGADPAASSLPVLGRPDSRKEN</sequence>
<dbReference type="Gene3D" id="1.10.287.1060">
    <property type="entry name" value="ESAT-6-like"/>
    <property type="match status" value="1"/>
</dbReference>
<dbReference type="Pfam" id="PF06013">
    <property type="entry name" value="WXG100"/>
    <property type="match status" value="1"/>
</dbReference>
<proteinExistence type="predicted"/>
<comment type="caution">
    <text evidence="2">The sequence shown here is derived from an EMBL/GenBank/DDBJ whole genome shotgun (WGS) entry which is preliminary data.</text>
</comment>
<name>A0ABQ3LZ43_9PSEU</name>
<feature type="region of interest" description="Disordered" evidence="1">
    <location>
        <begin position="461"/>
        <end position="542"/>
    </location>
</feature>
<evidence type="ECO:0000256" key="1">
    <source>
        <dbReference type="SAM" id="MobiDB-lite"/>
    </source>
</evidence>
<accession>A0ABQ3LZ43</accession>
<dbReference type="RefSeq" id="WP_191257669.1">
    <property type="nucleotide sequence ID" value="NZ_BNAY01000007.1"/>
</dbReference>
<evidence type="ECO:0008006" key="4">
    <source>
        <dbReference type="Google" id="ProtNLM"/>
    </source>
</evidence>
<dbReference type="SUPFAM" id="SSF140453">
    <property type="entry name" value="EsxAB dimer-like"/>
    <property type="match status" value="1"/>
</dbReference>
<feature type="compositionally biased region" description="Basic and acidic residues" evidence="1">
    <location>
        <begin position="289"/>
        <end position="311"/>
    </location>
</feature>